<evidence type="ECO:0008006" key="5">
    <source>
        <dbReference type="Google" id="ProtNLM"/>
    </source>
</evidence>
<organism evidence="3 4">
    <name type="scientific">Deinococcus roseus</name>
    <dbReference type="NCBI Taxonomy" id="392414"/>
    <lineage>
        <taxon>Bacteria</taxon>
        <taxon>Thermotogati</taxon>
        <taxon>Deinococcota</taxon>
        <taxon>Deinococci</taxon>
        <taxon>Deinococcales</taxon>
        <taxon>Deinococcaceae</taxon>
        <taxon>Deinococcus</taxon>
    </lineage>
</organism>
<comment type="caution">
    <text evidence="3">The sequence shown here is derived from an EMBL/GenBank/DDBJ whole genome shotgun (WGS) entry which is preliminary data.</text>
</comment>
<dbReference type="Gene3D" id="3.40.970.10">
    <property type="entry name" value="Ribonuclease H1, N-terminal domain"/>
    <property type="match status" value="1"/>
</dbReference>
<evidence type="ECO:0000313" key="3">
    <source>
        <dbReference type="EMBL" id="GGJ43176.1"/>
    </source>
</evidence>
<sequence length="160" mass="18034">MGRYKKGWFYAVSVGRKPGIYRTWSETETQVLFISSNLHRSFPTFLGAEKFLQRNGTRVEKCGREGIITGKSDGKCWYCGIHLTDDLEDFGLGELEHQLPKAGGGGSTLDNLVLSCRACNQQKSDSTVEGFRSKIIWPEGSDRLFFGEKLKWMRKSTGEP</sequence>
<dbReference type="PANTHER" id="PTHR33877:SF2">
    <property type="entry name" value="OS07G0170200 PROTEIN"/>
    <property type="match status" value="1"/>
</dbReference>
<dbReference type="CDD" id="cd00085">
    <property type="entry name" value="HNHc"/>
    <property type="match status" value="1"/>
</dbReference>
<dbReference type="Pfam" id="PF01844">
    <property type="entry name" value="HNH"/>
    <property type="match status" value="1"/>
</dbReference>
<protein>
    <recommendedName>
        <fullName evidence="5">HNH endonuclease</fullName>
    </recommendedName>
</protein>
<dbReference type="InterPro" id="IPR037056">
    <property type="entry name" value="RNase_H1_N_sf"/>
</dbReference>
<evidence type="ECO:0000259" key="2">
    <source>
        <dbReference type="Pfam" id="PF01844"/>
    </source>
</evidence>
<proteinExistence type="predicted"/>
<dbReference type="Proteomes" id="UP000632222">
    <property type="component" value="Unassembled WGS sequence"/>
</dbReference>
<dbReference type="SUPFAM" id="SSF55658">
    <property type="entry name" value="L9 N-domain-like"/>
    <property type="match status" value="1"/>
</dbReference>
<keyword evidence="4" id="KW-1185">Reference proteome</keyword>
<dbReference type="InterPro" id="IPR003615">
    <property type="entry name" value="HNH_nuc"/>
</dbReference>
<evidence type="ECO:0000259" key="1">
    <source>
        <dbReference type="Pfam" id="PF01693"/>
    </source>
</evidence>
<dbReference type="InterPro" id="IPR002711">
    <property type="entry name" value="HNH"/>
</dbReference>
<evidence type="ECO:0000313" key="4">
    <source>
        <dbReference type="Proteomes" id="UP000632222"/>
    </source>
</evidence>
<dbReference type="InterPro" id="IPR052892">
    <property type="entry name" value="NA-targeting_endonuclease"/>
</dbReference>
<dbReference type="EMBL" id="BMOD01000013">
    <property type="protein sequence ID" value="GGJ43176.1"/>
    <property type="molecule type" value="Genomic_DNA"/>
</dbReference>
<feature type="domain" description="Ribonuclease H1 N-terminal" evidence="1">
    <location>
        <begin position="9"/>
        <end position="51"/>
    </location>
</feature>
<name>A0ABQ2D3H7_9DEIO</name>
<dbReference type="InterPro" id="IPR011320">
    <property type="entry name" value="RNase_H1_N"/>
</dbReference>
<feature type="domain" description="HNH" evidence="2">
    <location>
        <begin position="76"/>
        <end position="125"/>
    </location>
</feature>
<gene>
    <name evidence="3" type="ORF">GCM10008938_31800</name>
</gene>
<dbReference type="Gene3D" id="1.10.30.50">
    <property type="match status" value="1"/>
</dbReference>
<dbReference type="Pfam" id="PF01693">
    <property type="entry name" value="Cauli_VI"/>
    <property type="match status" value="1"/>
</dbReference>
<dbReference type="PANTHER" id="PTHR33877">
    <property type="entry name" value="SLL1193 PROTEIN"/>
    <property type="match status" value="1"/>
</dbReference>
<reference evidence="4" key="1">
    <citation type="journal article" date="2019" name="Int. J. Syst. Evol. Microbiol.">
        <title>The Global Catalogue of Microorganisms (GCM) 10K type strain sequencing project: providing services to taxonomists for standard genome sequencing and annotation.</title>
        <authorList>
            <consortium name="The Broad Institute Genomics Platform"/>
            <consortium name="The Broad Institute Genome Sequencing Center for Infectious Disease"/>
            <person name="Wu L."/>
            <person name="Ma J."/>
        </authorList>
    </citation>
    <scope>NUCLEOTIDE SEQUENCE [LARGE SCALE GENOMIC DNA]</scope>
    <source>
        <strain evidence="4">JCM 14370</strain>
    </source>
</reference>
<dbReference type="RefSeq" id="WP_189004077.1">
    <property type="nucleotide sequence ID" value="NZ_BMOD01000013.1"/>
</dbReference>
<dbReference type="InterPro" id="IPR009027">
    <property type="entry name" value="Ribosomal_bL9/RNase_H1_N"/>
</dbReference>
<accession>A0ABQ2D3H7</accession>